<dbReference type="Proteomes" id="UP001049176">
    <property type="component" value="Chromosome 9"/>
</dbReference>
<keyword evidence="2" id="KW-1185">Reference proteome</keyword>
<gene>
    <name evidence="1" type="ORF">E1B28_013440</name>
</gene>
<dbReference type="AlphaFoldDB" id="A0A9P7RPV2"/>
<name>A0A9P7RPV2_9AGAR</name>
<accession>A0A9P7RPV2</accession>
<dbReference type="EMBL" id="CM032189">
    <property type="protein sequence ID" value="KAG7087477.1"/>
    <property type="molecule type" value="Genomic_DNA"/>
</dbReference>
<reference evidence="1" key="1">
    <citation type="journal article" date="2021" name="Genome Biol. Evol.">
        <title>The assembled and annotated genome of the fairy-ring fungus Marasmius oreades.</title>
        <authorList>
            <person name="Hiltunen M."/>
            <person name="Ament-Velasquez S.L."/>
            <person name="Johannesson H."/>
        </authorList>
    </citation>
    <scope>NUCLEOTIDE SEQUENCE</scope>
    <source>
        <strain evidence="1">03SP1</strain>
    </source>
</reference>
<comment type="caution">
    <text evidence="1">The sequence shown here is derived from an EMBL/GenBank/DDBJ whole genome shotgun (WGS) entry which is preliminary data.</text>
</comment>
<organism evidence="1 2">
    <name type="scientific">Marasmius oreades</name>
    <name type="common">fairy-ring Marasmius</name>
    <dbReference type="NCBI Taxonomy" id="181124"/>
    <lineage>
        <taxon>Eukaryota</taxon>
        <taxon>Fungi</taxon>
        <taxon>Dikarya</taxon>
        <taxon>Basidiomycota</taxon>
        <taxon>Agaricomycotina</taxon>
        <taxon>Agaricomycetes</taxon>
        <taxon>Agaricomycetidae</taxon>
        <taxon>Agaricales</taxon>
        <taxon>Marasmiineae</taxon>
        <taxon>Marasmiaceae</taxon>
        <taxon>Marasmius</taxon>
    </lineage>
</organism>
<proteinExistence type="predicted"/>
<dbReference type="GeneID" id="66082515"/>
<dbReference type="OrthoDB" id="2142724at2759"/>
<evidence type="ECO:0000313" key="1">
    <source>
        <dbReference type="EMBL" id="KAG7087477.1"/>
    </source>
</evidence>
<evidence type="ECO:0000313" key="2">
    <source>
        <dbReference type="Proteomes" id="UP001049176"/>
    </source>
</evidence>
<protein>
    <submittedName>
        <fullName evidence="1">Uncharacterized protein</fullName>
    </submittedName>
</protein>
<dbReference type="RefSeq" id="XP_043003948.1">
    <property type="nucleotide sequence ID" value="XM_043158597.1"/>
</dbReference>
<dbReference type="KEGG" id="more:E1B28_013440"/>
<sequence length="100" mass="11749">MLSTVLTYGQITKVVIERYEEQRANFRNHFGHNLWPERVGRRVFKKTSFARGRRYSLLPALSLDGVIYIQVTEGSYIAAKFYDFVDCLLDYMQPFPIVVH</sequence>